<evidence type="ECO:0008006" key="3">
    <source>
        <dbReference type="Google" id="ProtNLM"/>
    </source>
</evidence>
<keyword evidence="2" id="KW-1185">Reference proteome</keyword>
<organism evidence="1 2">
    <name type="scientific">Rhodoferax saidenbachensis</name>
    <dbReference type="NCBI Taxonomy" id="1484693"/>
    <lineage>
        <taxon>Bacteria</taxon>
        <taxon>Pseudomonadati</taxon>
        <taxon>Pseudomonadota</taxon>
        <taxon>Betaproteobacteria</taxon>
        <taxon>Burkholderiales</taxon>
        <taxon>Comamonadaceae</taxon>
        <taxon>Rhodoferax</taxon>
    </lineage>
</organism>
<sequence>MQLLTEQTTTIARSVDATYLYATNLEHFAEWFPGVLSIESANTLAHAQCGKEYLETMAIPLRGTRKIKISVKDAQSNKVFVTEGDFSPLMPRMEIFFQVTGIDSCSVTWRMSSRNDGWLFKTTLLHVFKRVMQKRAAIGMKRLKRKLEI</sequence>
<comment type="caution">
    <text evidence="1">The sequence shown here is derived from an EMBL/GenBank/DDBJ whole genome shotgun (WGS) entry which is preliminary data.</text>
</comment>
<dbReference type="InterPro" id="IPR019587">
    <property type="entry name" value="Polyketide_cyclase/dehydratase"/>
</dbReference>
<dbReference type="EMBL" id="JAVDXO010000007">
    <property type="protein sequence ID" value="MDR7307694.1"/>
    <property type="molecule type" value="Genomic_DNA"/>
</dbReference>
<dbReference type="CDD" id="cd07812">
    <property type="entry name" value="SRPBCC"/>
    <property type="match status" value="1"/>
</dbReference>
<gene>
    <name evidence="1" type="ORF">J2X15_002998</name>
</gene>
<reference evidence="1 2" key="1">
    <citation type="submission" date="2023-07" db="EMBL/GenBank/DDBJ databases">
        <title>Sorghum-associated microbial communities from plants grown in Nebraska, USA.</title>
        <authorList>
            <person name="Schachtman D."/>
        </authorList>
    </citation>
    <scope>NUCLEOTIDE SEQUENCE [LARGE SCALE GENOMIC DNA]</scope>
    <source>
        <strain evidence="1 2">BE308</strain>
    </source>
</reference>
<evidence type="ECO:0000313" key="2">
    <source>
        <dbReference type="Proteomes" id="UP001268089"/>
    </source>
</evidence>
<dbReference type="Proteomes" id="UP001268089">
    <property type="component" value="Unassembled WGS sequence"/>
</dbReference>
<protein>
    <recommendedName>
        <fullName evidence="3">Polyketide cyclase</fullName>
    </recommendedName>
</protein>
<name>A0ABU1ZQ72_9BURK</name>
<dbReference type="Gene3D" id="3.30.530.20">
    <property type="match status" value="1"/>
</dbReference>
<evidence type="ECO:0000313" key="1">
    <source>
        <dbReference type="EMBL" id="MDR7307694.1"/>
    </source>
</evidence>
<dbReference type="RefSeq" id="WP_310344140.1">
    <property type="nucleotide sequence ID" value="NZ_JAVDXO010000007.1"/>
</dbReference>
<dbReference type="SUPFAM" id="SSF55961">
    <property type="entry name" value="Bet v1-like"/>
    <property type="match status" value="1"/>
</dbReference>
<dbReference type="Pfam" id="PF10604">
    <property type="entry name" value="Polyketide_cyc2"/>
    <property type="match status" value="1"/>
</dbReference>
<accession>A0ABU1ZQ72</accession>
<proteinExistence type="predicted"/>
<dbReference type="InterPro" id="IPR023393">
    <property type="entry name" value="START-like_dom_sf"/>
</dbReference>